<dbReference type="AlphaFoldDB" id="A0A174FT00"/>
<dbReference type="InterPro" id="IPR010998">
    <property type="entry name" value="Integrase_recombinase_N"/>
</dbReference>
<dbReference type="Gene3D" id="1.10.443.10">
    <property type="entry name" value="Intergrase catalytic core"/>
    <property type="match status" value="1"/>
</dbReference>
<keyword evidence="2" id="KW-0229">DNA integration</keyword>
<keyword evidence="3" id="KW-0238">DNA-binding</keyword>
<evidence type="ECO:0000256" key="3">
    <source>
        <dbReference type="ARBA" id="ARBA00023125"/>
    </source>
</evidence>
<gene>
    <name evidence="7" type="ORF">ERS852491_02489</name>
</gene>
<dbReference type="STRING" id="39482.ERS852491_02489"/>
<dbReference type="Proteomes" id="UP000095544">
    <property type="component" value="Unassembled WGS sequence"/>
</dbReference>
<dbReference type="GO" id="GO:0006310">
    <property type="term" value="P:DNA recombination"/>
    <property type="evidence" value="ECO:0007669"/>
    <property type="project" value="UniProtKB-KW"/>
</dbReference>
<dbReference type="EMBL" id="CYZU01000022">
    <property type="protein sequence ID" value="CUO53343.1"/>
    <property type="molecule type" value="Genomic_DNA"/>
</dbReference>
<dbReference type="PANTHER" id="PTHR30629">
    <property type="entry name" value="PROPHAGE INTEGRASE"/>
    <property type="match status" value="1"/>
</dbReference>
<evidence type="ECO:0000256" key="5">
    <source>
        <dbReference type="SAM" id="MobiDB-lite"/>
    </source>
</evidence>
<proteinExistence type="inferred from homology"/>
<dbReference type="OrthoDB" id="9801717at2"/>
<comment type="similarity">
    <text evidence="1">Belongs to the 'phage' integrase family.</text>
</comment>
<feature type="domain" description="Tyr recombinase" evidence="6">
    <location>
        <begin position="214"/>
        <end position="375"/>
    </location>
</feature>
<evidence type="ECO:0000313" key="7">
    <source>
        <dbReference type="EMBL" id="CUO53343.1"/>
    </source>
</evidence>
<name>A0A174FT00_9FIRM</name>
<sequence length="381" mass="44666">MAKKKRKKHQKLPNGYGSIKYLGDGRRNPYAVHPPTKEFNIDGIPQTPKALCYVDDWYKAFTVLTWYKNNEYYPGRETELSSDQKELDKQVAEILSQYTQKAKANKGTKTFSEVFYEYYKDKFKQDYGHKGKKTSMERSMGAAYKNCVVLYDKPFNDITQKDMQKVIDDCKLKYASLELILTLFRQMYQYAEANNLCDKNYAQFVRIDQEDDDEHGIPFTDSELKKLWDNKDNEVVEMILIMCYSGFRIAAYKKMKVDLKGRYFQGGVKNKYSRERIVPIHSGIYGLVMRRIKRDGTLMTESPDSFRSSMYAALEAIGIEKHTPHDCRHTFSKLCEDNKVSENDRKRMLGHSFGKDITNKVYGHRSLEDLREEIEKIKISY</sequence>
<accession>A0A174FT00</accession>
<keyword evidence="4" id="KW-0233">DNA recombination</keyword>
<feature type="compositionally biased region" description="Basic residues" evidence="5">
    <location>
        <begin position="1"/>
        <end position="11"/>
    </location>
</feature>
<protein>
    <submittedName>
        <fullName evidence="7">Site-specific recombinase XerD</fullName>
    </submittedName>
</protein>
<dbReference type="SUPFAM" id="SSF56349">
    <property type="entry name" value="DNA breaking-rejoining enzymes"/>
    <property type="match status" value="1"/>
</dbReference>
<dbReference type="InterPro" id="IPR002104">
    <property type="entry name" value="Integrase_catalytic"/>
</dbReference>
<evidence type="ECO:0000256" key="4">
    <source>
        <dbReference type="ARBA" id="ARBA00023172"/>
    </source>
</evidence>
<evidence type="ECO:0000259" key="6">
    <source>
        <dbReference type="PROSITE" id="PS51898"/>
    </source>
</evidence>
<dbReference type="InterPro" id="IPR050808">
    <property type="entry name" value="Phage_Integrase"/>
</dbReference>
<evidence type="ECO:0000256" key="1">
    <source>
        <dbReference type="ARBA" id="ARBA00008857"/>
    </source>
</evidence>
<dbReference type="GO" id="GO:0003677">
    <property type="term" value="F:DNA binding"/>
    <property type="evidence" value="ECO:0007669"/>
    <property type="project" value="UniProtKB-KW"/>
</dbReference>
<organism evidence="7 8">
    <name type="scientific">Faecalicatena contorta</name>
    <dbReference type="NCBI Taxonomy" id="39482"/>
    <lineage>
        <taxon>Bacteria</taxon>
        <taxon>Bacillati</taxon>
        <taxon>Bacillota</taxon>
        <taxon>Clostridia</taxon>
        <taxon>Lachnospirales</taxon>
        <taxon>Lachnospiraceae</taxon>
        <taxon>Faecalicatena</taxon>
    </lineage>
</organism>
<dbReference type="InterPro" id="IPR011010">
    <property type="entry name" value="DNA_brk_join_enz"/>
</dbReference>
<dbReference type="GO" id="GO:0015074">
    <property type="term" value="P:DNA integration"/>
    <property type="evidence" value="ECO:0007669"/>
    <property type="project" value="UniProtKB-KW"/>
</dbReference>
<dbReference type="RefSeq" id="WP_055153378.1">
    <property type="nucleotide sequence ID" value="NZ_CYZU01000022.1"/>
</dbReference>
<evidence type="ECO:0000313" key="8">
    <source>
        <dbReference type="Proteomes" id="UP000095544"/>
    </source>
</evidence>
<dbReference type="PANTHER" id="PTHR30629:SF2">
    <property type="entry name" value="PROPHAGE INTEGRASE INTS-RELATED"/>
    <property type="match status" value="1"/>
</dbReference>
<evidence type="ECO:0000256" key="2">
    <source>
        <dbReference type="ARBA" id="ARBA00022908"/>
    </source>
</evidence>
<dbReference type="PROSITE" id="PS51898">
    <property type="entry name" value="TYR_RECOMBINASE"/>
    <property type="match status" value="1"/>
</dbReference>
<dbReference type="InterPro" id="IPR013762">
    <property type="entry name" value="Integrase-like_cat_sf"/>
</dbReference>
<dbReference type="Gene3D" id="1.10.150.130">
    <property type="match status" value="1"/>
</dbReference>
<feature type="region of interest" description="Disordered" evidence="5">
    <location>
        <begin position="1"/>
        <end position="20"/>
    </location>
</feature>
<reference evidence="7 8" key="1">
    <citation type="submission" date="2015-09" db="EMBL/GenBank/DDBJ databases">
        <authorList>
            <consortium name="Pathogen Informatics"/>
        </authorList>
    </citation>
    <scope>NUCLEOTIDE SEQUENCE [LARGE SCALE GENOMIC DNA]</scope>
    <source>
        <strain evidence="7 8">2789STDY5834876</strain>
    </source>
</reference>